<feature type="transmembrane region" description="Helical" evidence="2">
    <location>
        <begin position="166"/>
        <end position="187"/>
    </location>
</feature>
<reference evidence="3 4" key="1">
    <citation type="journal article" date="2023" name="Insect Mol. Biol.">
        <title>Genome sequencing provides insights into the evolution of gene families encoding plant cell wall-degrading enzymes in longhorned beetles.</title>
        <authorList>
            <person name="Shin N.R."/>
            <person name="Okamura Y."/>
            <person name="Kirsch R."/>
            <person name="Pauchet Y."/>
        </authorList>
    </citation>
    <scope>NUCLEOTIDE SEQUENCE [LARGE SCALE GENOMIC DNA]</scope>
    <source>
        <strain evidence="3">EAD_L_NR</strain>
    </source>
</reference>
<feature type="transmembrane region" description="Helical" evidence="2">
    <location>
        <begin position="140"/>
        <end position="160"/>
    </location>
</feature>
<name>A0AAV8VQJ4_9CUCU</name>
<comment type="caution">
    <text evidence="3">The sequence shown here is derived from an EMBL/GenBank/DDBJ whole genome shotgun (WGS) entry which is preliminary data.</text>
</comment>
<keyword evidence="2" id="KW-1133">Transmembrane helix</keyword>
<evidence type="ECO:0008006" key="5">
    <source>
        <dbReference type="Google" id="ProtNLM"/>
    </source>
</evidence>
<dbReference type="PANTHER" id="PTHR18640:SF5">
    <property type="entry name" value="SODIUM_BILE ACID COTRANSPORTER 7"/>
    <property type="match status" value="1"/>
</dbReference>
<dbReference type="AlphaFoldDB" id="A0AAV8VQJ4"/>
<feature type="transmembrane region" description="Helical" evidence="2">
    <location>
        <begin position="207"/>
        <end position="226"/>
    </location>
</feature>
<keyword evidence="2" id="KW-0472">Membrane</keyword>
<feature type="transmembrane region" description="Helical" evidence="2">
    <location>
        <begin position="232"/>
        <end position="253"/>
    </location>
</feature>
<gene>
    <name evidence="3" type="ORF">NQ315_000252</name>
</gene>
<dbReference type="PANTHER" id="PTHR18640">
    <property type="entry name" value="SOLUTE CARRIER FAMILY 10 MEMBER 7"/>
    <property type="match status" value="1"/>
</dbReference>
<sequence length="338" mass="37547">MRHRITPLNFIKKNWLLVGILCCIFLAGVYPKLGSKEGPLHTDYTVKYGAVFLIFLISGLSLKTDSISRTFLQYELHFFIQVFTFLFIPLYTQFFVKTLSLFGINSWVLKGLITVACMPPPVSSAVILTRAAQGNETAAILNSVLGSFIGIIITPLSLLFNLGSTTIVPLFGTIIQLTTTVLMPLLIGQGIKAFTSFRGHRLPLNSVSQCALLFVIYTTFCDTFLVPETGLSALDVIFTVFSVLLLQITLMVISFKASRYLKKLFSAQDIIAIVFCSTHKSLTLGIPILRIMFHGYSHLSQISLPLLVYHPTQIILGGLMVSQLKDWVHAQKIKRPPV</sequence>
<feature type="transmembrane region" description="Helical" evidence="2">
    <location>
        <begin position="76"/>
        <end position="95"/>
    </location>
</feature>
<dbReference type="Proteomes" id="UP001159042">
    <property type="component" value="Unassembled WGS sequence"/>
</dbReference>
<organism evidence="3 4">
    <name type="scientific">Exocentrus adspersus</name>
    <dbReference type="NCBI Taxonomy" id="1586481"/>
    <lineage>
        <taxon>Eukaryota</taxon>
        <taxon>Metazoa</taxon>
        <taxon>Ecdysozoa</taxon>
        <taxon>Arthropoda</taxon>
        <taxon>Hexapoda</taxon>
        <taxon>Insecta</taxon>
        <taxon>Pterygota</taxon>
        <taxon>Neoptera</taxon>
        <taxon>Endopterygota</taxon>
        <taxon>Coleoptera</taxon>
        <taxon>Polyphaga</taxon>
        <taxon>Cucujiformia</taxon>
        <taxon>Chrysomeloidea</taxon>
        <taxon>Cerambycidae</taxon>
        <taxon>Lamiinae</taxon>
        <taxon>Acanthocinini</taxon>
        <taxon>Exocentrus</taxon>
    </lineage>
</organism>
<comment type="similarity">
    <text evidence="1">Belongs to the bile acid:sodium symporter (BASS) (TC 2.A.28) family.</text>
</comment>
<dbReference type="Pfam" id="PF13593">
    <property type="entry name" value="SBF_like"/>
    <property type="match status" value="1"/>
</dbReference>
<keyword evidence="2" id="KW-0812">Transmembrane</keyword>
<feature type="transmembrane region" description="Helical" evidence="2">
    <location>
        <begin position="107"/>
        <end position="128"/>
    </location>
</feature>
<protein>
    <recommendedName>
        <fullName evidence="5">Sodium/bile acid cotransporter 7</fullName>
    </recommendedName>
</protein>
<dbReference type="Gene3D" id="1.20.1530.20">
    <property type="match status" value="1"/>
</dbReference>
<evidence type="ECO:0000256" key="1">
    <source>
        <dbReference type="ARBA" id="ARBA00006528"/>
    </source>
</evidence>
<evidence type="ECO:0000313" key="3">
    <source>
        <dbReference type="EMBL" id="KAJ8916607.1"/>
    </source>
</evidence>
<dbReference type="InterPro" id="IPR038770">
    <property type="entry name" value="Na+/solute_symporter_sf"/>
</dbReference>
<accession>A0AAV8VQJ4</accession>
<proteinExistence type="inferred from homology"/>
<evidence type="ECO:0000256" key="2">
    <source>
        <dbReference type="SAM" id="Phobius"/>
    </source>
</evidence>
<evidence type="ECO:0000313" key="4">
    <source>
        <dbReference type="Proteomes" id="UP001159042"/>
    </source>
</evidence>
<dbReference type="EMBL" id="JANEYG010000041">
    <property type="protein sequence ID" value="KAJ8916607.1"/>
    <property type="molecule type" value="Genomic_DNA"/>
</dbReference>
<feature type="transmembrane region" description="Helical" evidence="2">
    <location>
        <begin position="47"/>
        <end position="64"/>
    </location>
</feature>
<dbReference type="GO" id="GO:0005886">
    <property type="term" value="C:plasma membrane"/>
    <property type="evidence" value="ECO:0007669"/>
    <property type="project" value="TreeGrafter"/>
</dbReference>
<keyword evidence="4" id="KW-1185">Reference proteome</keyword>
<dbReference type="InterPro" id="IPR016833">
    <property type="entry name" value="Put_Na-Bile_cotransptr"/>
</dbReference>